<reference evidence="2" key="1">
    <citation type="journal article" date="2020" name="Stud. Mycol.">
        <title>101 Dothideomycetes genomes: a test case for predicting lifestyles and emergence of pathogens.</title>
        <authorList>
            <person name="Haridas S."/>
            <person name="Albert R."/>
            <person name="Binder M."/>
            <person name="Bloem J."/>
            <person name="Labutti K."/>
            <person name="Salamov A."/>
            <person name="Andreopoulos B."/>
            <person name="Baker S."/>
            <person name="Barry K."/>
            <person name="Bills G."/>
            <person name="Bluhm B."/>
            <person name="Cannon C."/>
            <person name="Castanera R."/>
            <person name="Culley D."/>
            <person name="Daum C."/>
            <person name="Ezra D."/>
            <person name="Gonzalez J."/>
            <person name="Henrissat B."/>
            <person name="Kuo A."/>
            <person name="Liang C."/>
            <person name="Lipzen A."/>
            <person name="Lutzoni F."/>
            <person name="Magnuson J."/>
            <person name="Mondo S."/>
            <person name="Nolan M."/>
            <person name="Ohm R."/>
            <person name="Pangilinan J."/>
            <person name="Park H.-J."/>
            <person name="Ramirez L."/>
            <person name="Alfaro M."/>
            <person name="Sun H."/>
            <person name="Tritt A."/>
            <person name="Yoshinaga Y."/>
            <person name="Zwiers L.-H."/>
            <person name="Turgeon B."/>
            <person name="Goodwin S."/>
            <person name="Spatafora J."/>
            <person name="Crous P."/>
            <person name="Grigoriev I."/>
        </authorList>
    </citation>
    <scope>NUCLEOTIDE SEQUENCE</scope>
    <source>
        <strain evidence="2">CBS 113818</strain>
    </source>
</reference>
<feature type="region of interest" description="Disordered" evidence="1">
    <location>
        <begin position="343"/>
        <end position="373"/>
    </location>
</feature>
<name>A0A6A7A418_9PLEO</name>
<accession>A0A6A7A418</accession>
<keyword evidence="3" id="KW-1185">Reference proteome</keyword>
<organism evidence="2 3">
    <name type="scientific">Ophiobolus disseminans</name>
    <dbReference type="NCBI Taxonomy" id="1469910"/>
    <lineage>
        <taxon>Eukaryota</taxon>
        <taxon>Fungi</taxon>
        <taxon>Dikarya</taxon>
        <taxon>Ascomycota</taxon>
        <taxon>Pezizomycotina</taxon>
        <taxon>Dothideomycetes</taxon>
        <taxon>Pleosporomycetidae</taxon>
        <taxon>Pleosporales</taxon>
        <taxon>Pleosporineae</taxon>
        <taxon>Phaeosphaeriaceae</taxon>
        <taxon>Ophiobolus</taxon>
    </lineage>
</organism>
<dbReference type="Proteomes" id="UP000799424">
    <property type="component" value="Unassembled WGS sequence"/>
</dbReference>
<gene>
    <name evidence="2" type="ORF">CC86DRAFT_404919</name>
</gene>
<dbReference type="EMBL" id="MU006223">
    <property type="protein sequence ID" value="KAF2827876.1"/>
    <property type="molecule type" value="Genomic_DNA"/>
</dbReference>
<sequence>MASEDWLIEILDLRAAIDDRPSELQLWSCLANWLKEFDAFDIDNTPTPPNLLERTCPSCKTLQTIPEFYGQTSSLAAGETPHINASCRTCRGEQPFKIRKTGMHWEPTHNAHSQRPPLFRRCPSCKTLRPVDVFYAQSEIPHLHAACRTCRDHKSAHNARLNKVVQSGSASHTGKKHWKGLAVETSSLDSYTRNNMTHKSNASSPSPSAYSVASVPVASYAGSPPLNVYGSPSPNGGSELDYDAYSPVNEVQHTKRRKSKHDAIDLTAGRIQPPVVENLHAQQQITEQEILAMADGGQPEDGLPSFSIDDWVIFPEAGSGPSGQADGDNDAFQAVSDAVDANTAMPDSVSDPNAEASSIDLESEPASDPIDPDPTPLPELSILDELFAPILESLPLDLLNSKPPDTLSSPGGEDATRYITAYAHSVRLVELAELWYPTTARTEPFGSGSRLVGHKSYTRDRIGDFFTEVDNLHYRIDEEEWTPFEPLHKWLSIFATIKRHSKTGLSRGA</sequence>
<evidence type="ECO:0000313" key="2">
    <source>
        <dbReference type="EMBL" id="KAF2827876.1"/>
    </source>
</evidence>
<dbReference type="AlphaFoldDB" id="A0A6A7A418"/>
<evidence type="ECO:0000256" key="1">
    <source>
        <dbReference type="SAM" id="MobiDB-lite"/>
    </source>
</evidence>
<protein>
    <submittedName>
        <fullName evidence="2">Uncharacterized protein</fullName>
    </submittedName>
</protein>
<proteinExistence type="predicted"/>
<evidence type="ECO:0000313" key="3">
    <source>
        <dbReference type="Proteomes" id="UP000799424"/>
    </source>
</evidence>